<gene>
    <name evidence="1" type="ORF">S06H3_59562</name>
</gene>
<name>X1R3V2_9ZZZZ</name>
<comment type="caution">
    <text evidence="1">The sequence shown here is derived from an EMBL/GenBank/DDBJ whole genome shotgun (WGS) entry which is preliminary data.</text>
</comment>
<dbReference type="AlphaFoldDB" id="X1R3V2"/>
<organism evidence="1">
    <name type="scientific">marine sediment metagenome</name>
    <dbReference type="NCBI Taxonomy" id="412755"/>
    <lineage>
        <taxon>unclassified sequences</taxon>
        <taxon>metagenomes</taxon>
        <taxon>ecological metagenomes</taxon>
    </lineage>
</organism>
<proteinExistence type="predicted"/>
<reference evidence="1" key="1">
    <citation type="journal article" date="2014" name="Front. Microbiol.">
        <title>High frequency of phylogenetically diverse reductive dehalogenase-homologous genes in deep subseafloor sedimentary metagenomes.</title>
        <authorList>
            <person name="Kawai M."/>
            <person name="Futagami T."/>
            <person name="Toyoda A."/>
            <person name="Takaki Y."/>
            <person name="Nishi S."/>
            <person name="Hori S."/>
            <person name="Arai W."/>
            <person name="Tsubouchi T."/>
            <person name="Morono Y."/>
            <person name="Uchiyama I."/>
            <person name="Ito T."/>
            <person name="Fujiyama A."/>
            <person name="Inagaki F."/>
            <person name="Takami H."/>
        </authorList>
    </citation>
    <scope>NUCLEOTIDE SEQUENCE</scope>
    <source>
        <strain evidence="1">Expedition CK06-06</strain>
    </source>
</reference>
<protein>
    <submittedName>
        <fullName evidence="1">Uncharacterized protein</fullName>
    </submittedName>
</protein>
<sequence length="34" mass="3943">MNNKLMNKQSTVALKPLILEESTKKIREISRRTA</sequence>
<accession>X1R3V2</accession>
<feature type="non-terminal residue" evidence="1">
    <location>
        <position position="34"/>
    </location>
</feature>
<dbReference type="EMBL" id="BARV01038716">
    <property type="protein sequence ID" value="GAI50269.1"/>
    <property type="molecule type" value="Genomic_DNA"/>
</dbReference>
<evidence type="ECO:0000313" key="1">
    <source>
        <dbReference type="EMBL" id="GAI50269.1"/>
    </source>
</evidence>